<sequence>MPCFSPIWVRRQKMHVPCGKCNFCLDRRRKEWAFRLNQEKLFSLSSVFVTLTYSEAPVSSWSGLPTLSRLDVQRFMKRLRKRQAKLLAGLPVVYRSRRYDLEHIPIRYYLVGEYGSKGRPHYHALIFNLIPRVIAEVSEIWGHGFTVVGECEPRSVNYVSGYVMTKQQNVSEEQVQPFALITNRSGGLGIKYLQTHRRWHYEARIFHTQDGKRKGSLPRFYREKIFNEAQRARYAAELQVGLQEKELARIEELSKFHPDPWAYDLEVREQAHRRLGEKFIKYKNESRL</sequence>
<dbReference type="EMBL" id="KX259462">
    <property type="protein sequence ID" value="AOV86348.1"/>
    <property type="molecule type" value="Genomic_DNA"/>
</dbReference>
<name>A0A1D8MK70_9VIRU</name>
<evidence type="ECO:0000313" key="2">
    <source>
        <dbReference type="EMBL" id="AOV86348.1"/>
    </source>
</evidence>
<dbReference type="InterPro" id="IPR056906">
    <property type="entry name" value="ORF2/G2P_dom"/>
</dbReference>
<proteinExistence type="predicted"/>
<feature type="domain" description="Replication-associated protein ORF2/G2P" evidence="1">
    <location>
        <begin position="47"/>
        <end position="165"/>
    </location>
</feature>
<evidence type="ECO:0000259" key="1">
    <source>
        <dbReference type="Pfam" id="PF23343"/>
    </source>
</evidence>
<organism evidence="2">
    <name type="scientific">uncultured virus</name>
    <dbReference type="NCBI Taxonomy" id="340016"/>
    <lineage>
        <taxon>Viruses</taxon>
        <taxon>environmental samples</taxon>
    </lineage>
</organism>
<reference evidence="2" key="1">
    <citation type="submission" date="2016-05" db="EMBL/GenBank/DDBJ databases">
        <title>Viral Hybridization Blurs Taxonomic Lines in a Wastewater Treatment Plant.</title>
        <authorList>
            <person name="Pearson V.M.M."/>
            <person name="Caudle S.B."/>
            <person name="Rokyta D.R."/>
        </authorList>
    </citation>
    <scope>NUCLEOTIDE SEQUENCE</scope>
    <source>
        <strain evidence="2">Wastewater_Microviridae_FL8</strain>
    </source>
</reference>
<protein>
    <submittedName>
        <fullName evidence="2">Putative replication protein VP4</fullName>
    </submittedName>
</protein>
<dbReference type="Pfam" id="PF23343">
    <property type="entry name" value="REP_ORF2-G2P"/>
    <property type="match status" value="1"/>
</dbReference>
<accession>A0A1D8MK70</accession>